<dbReference type="EMBL" id="AGNL01044045">
    <property type="protein sequence ID" value="EJK50301.1"/>
    <property type="molecule type" value="Genomic_DNA"/>
</dbReference>
<feature type="compositionally biased region" description="Low complexity" evidence="1">
    <location>
        <begin position="145"/>
        <end position="155"/>
    </location>
</feature>
<feature type="region of interest" description="Disordered" evidence="1">
    <location>
        <begin position="145"/>
        <end position="184"/>
    </location>
</feature>
<accession>K0RN34</accession>
<feature type="compositionally biased region" description="Low complexity" evidence="1">
    <location>
        <begin position="16"/>
        <end position="36"/>
    </location>
</feature>
<evidence type="ECO:0000256" key="1">
    <source>
        <dbReference type="SAM" id="MobiDB-lite"/>
    </source>
</evidence>
<protein>
    <submittedName>
        <fullName evidence="2">Uncharacterized protein</fullName>
    </submittedName>
</protein>
<dbReference type="eggNOG" id="ENOG502R7NC">
    <property type="taxonomic scope" value="Eukaryota"/>
</dbReference>
<feature type="compositionally biased region" description="Acidic residues" evidence="1">
    <location>
        <begin position="163"/>
        <end position="174"/>
    </location>
</feature>
<feature type="region of interest" description="Disordered" evidence="1">
    <location>
        <begin position="1"/>
        <end position="38"/>
    </location>
</feature>
<dbReference type="Proteomes" id="UP000266841">
    <property type="component" value="Unassembled WGS sequence"/>
</dbReference>
<reference evidence="2 3" key="1">
    <citation type="journal article" date="2012" name="Genome Biol.">
        <title>Genome and low-iron response of an oceanic diatom adapted to chronic iron limitation.</title>
        <authorList>
            <person name="Lommer M."/>
            <person name="Specht M."/>
            <person name="Roy A.S."/>
            <person name="Kraemer L."/>
            <person name="Andreson R."/>
            <person name="Gutowska M.A."/>
            <person name="Wolf J."/>
            <person name="Bergner S.V."/>
            <person name="Schilhabel M.B."/>
            <person name="Klostermeier U.C."/>
            <person name="Beiko R.G."/>
            <person name="Rosenstiel P."/>
            <person name="Hippler M."/>
            <person name="Laroche J."/>
        </authorList>
    </citation>
    <scope>NUCLEOTIDE SEQUENCE [LARGE SCALE GENOMIC DNA]</scope>
    <source>
        <strain evidence="2 3">CCMP1005</strain>
    </source>
</reference>
<sequence>MAGGILRPSRYSSSKAATADAADGAGGAPPATATAAWRPRSLADLCSSSQRLADEAAKADVDRARVISHRPGPEVRGSGGVDGTEPPTQMATLEISEDSGKLYLKQPAAAGPVVVDDPATLVGVMEEGGQQVRFYEGDETAYVDLDSNNHLSSSSRARLEQRMEDEDSECEDTASESSDGSAHDEEILRELGLDGLVDESTNIFDSDAVMETDVVDVVRPFILFWEALSKWCTPESIALVQRYQGVSIKTSTMFNEAGGNEMPRDDSSGRAAISVGATRLSSIMSMLQMNDSRSVVELKRMHKKTDRIRQTRRHTCARRPKTTWGVCVFFQPTCECGGLDNEAVEGTDDNPGCGRLS</sequence>
<gene>
    <name evidence="2" type="ORF">THAOC_30751</name>
</gene>
<evidence type="ECO:0000313" key="3">
    <source>
        <dbReference type="Proteomes" id="UP000266841"/>
    </source>
</evidence>
<feature type="compositionally biased region" description="Basic and acidic residues" evidence="1">
    <location>
        <begin position="52"/>
        <end position="65"/>
    </location>
</feature>
<feature type="region of interest" description="Disordered" evidence="1">
    <location>
        <begin position="51"/>
        <end position="89"/>
    </location>
</feature>
<dbReference type="AlphaFoldDB" id="K0RN34"/>
<organism evidence="2 3">
    <name type="scientific">Thalassiosira oceanica</name>
    <name type="common">Marine diatom</name>
    <dbReference type="NCBI Taxonomy" id="159749"/>
    <lineage>
        <taxon>Eukaryota</taxon>
        <taxon>Sar</taxon>
        <taxon>Stramenopiles</taxon>
        <taxon>Ochrophyta</taxon>
        <taxon>Bacillariophyta</taxon>
        <taxon>Coscinodiscophyceae</taxon>
        <taxon>Thalassiosirophycidae</taxon>
        <taxon>Thalassiosirales</taxon>
        <taxon>Thalassiosiraceae</taxon>
        <taxon>Thalassiosira</taxon>
    </lineage>
</organism>
<evidence type="ECO:0000313" key="2">
    <source>
        <dbReference type="EMBL" id="EJK50301.1"/>
    </source>
</evidence>
<comment type="caution">
    <text evidence="2">The sequence shown here is derived from an EMBL/GenBank/DDBJ whole genome shotgun (WGS) entry which is preliminary data.</text>
</comment>
<name>K0RN34_THAOC</name>
<proteinExistence type="predicted"/>
<keyword evidence="3" id="KW-1185">Reference proteome</keyword>